<gene>
    <name evidence="2" type="ORF">B296_00002563</name>
</gene>
<dbReference type="EMBL" id="AMZH03002532">
    <property type="protein sequence ID" value="RRT75274.1"/>
    <property type="molecule type" value="Genomic_DNA"/>
</dbReference>
<dbReference type="AlphaFoldDB" id="A0A427AGC5"/>
<evidence type="ECO:0000256" key="1">
    <source>
        <dbReference type="SAM" id="MobiDB-lite"/>
    </source>
</evidence>
<comment type="caution">
    <text evidence="2">The sequence shown here is derived from an EMBL/GenBank/DDBJ whole genome shotgun (WGS) entry which is preliminary data.</text>
</comment>
<reference evidence="2 3" key="1">
    <citation type="journal article" date="2014" name="Agronomy (Basel)">
        <title>A Draft Genome Sequence for Ensete ventricosum, the Drought-Tolerant Tree Against Hunger.</title>
        <authorList>
            <person name="Harrison J."/>
            <person name="Moore K.A."/>
            <person name="Paszkiewicz K."/>
            <person name="Jones T."/>
            <person name="Grant M."/>
            <person name="Ambacheew D."/>
            <person name="Muzemil S."/>
            <person name="Studholme D.J."/>
        </authorList>
    </citation>
    <scope>NUCLEOTIDE SEQUENCE [LARGE SCALE GENOMIC DNA]</scope>
</reference>
<accession>A0A427AGC5</accession>
<name>A0A427AGC5_ENSVE</name>
<sequence>MAASGSSDGSELQRTAKRKPGVGDVIQATATTTKTATVSIAYCLVYFLVEHSCINSRSLTFGYLGEKPVDIGLMKFLGLCPSALSWYLEFASAFSTFSAPFTTNVLPL</sequence>
<evidence type="ECO:0000313" key="3">
    <source>
        <dbReference type="Proteomes" id="UP000287651"/>
    </source>
</evidence>
<proteinExistence type="predicted"/>
<evidence type="ECO:0000313" key="2">
    <source>
        <dbReference type="EMBL" id="RRT75274.1"/>
    </source>
</evidence>
<dbReference type="Proteomes" id="UP000287651">
    <property type="component" value="Unassembled WGS sequence"/>
</dbReference>
<feature type="compositionally biased region" description="Polar residues" evidence="1">
    <location>
        <begin position="1"/>
        <end position="13"/>
    </location>
</feature>
<protein>
    <submittedName>
        <fullName evidence="2">Uncharacterized protein</fullName>
    </submittedName>
</protein>
<feature type="region of interest" description="Disordered" evidence="1">
    <location>
        <begin position="1"/>
        <end position="20"/>
    </location>
</feature>
<organism evidence="2 3">
    <name type="scientific">Ensete ventricosum</name>
    <name type="common">Abyssinian banana</name>
    <name type="synonym">Musa ensete</name>
    <dbReference type="NCBI Taxonomy" id="4639"/>
    <lineage>
        <taxon>Eukaryota</taxon>
        <taxon>Viridiplantae</taxon>
        <taxon>Streptophyta</taxon>
        <taxon>Embryophyta</taxon>
        <taxon>Tracheophyta</taxon>
        <taxon>Spermatophyta</taxon>
        <taxon>Magnoliopsida</taxon>
        <taxon>Liliopsida</taxon>
        <taxon>Zingiberales</taxon>
        <taxon>Musaceae</taxon>
        <taxon>Ensete</taxon>
    </lineage>
</organism>